<dbReference type="SFLD" id="SFLDS00019">
    <property type="entry name" value="Glutathione_Transferase_(cytos"/>
    <property type="match status" value="1"/>
</dbReference>
<dbReference type="GO" id="GO:0016034">
    <property type="term" value="F:maleylacetoacetate isomerase activity"/>
    <property type="evidence" value="ECO:0007669"/>
    <property type="project" value="UniProtKB-EC"/>
</dbReference>
<evidence type="ECO:0000256" key="4">
    <source>
        <dbReference type="ARBA" id="ARBA00010007"/>
    </source>
</evidence>
<dbReference type="GO" id="GO:0006749">
    <property type="term" value="P:glutathione metabolic process"/>
    <property type="evidence" value="ECO:0007669"/>
    <property type="project" value="TreeGrafter"/>
</dbReference>
<comment type="cofactor">
    <cofactor evidence="2">
        <name>glutathione</name>
        <dbReference type="ChEBI" id="CHEBI:57925"/>
    </cofactor>
</comment>
<accession>A0A7J8IJI1</accession>
<sequence length="223" mass="24557">MQAGKPILYSYFRSSCSWRVRIALALKSIDYETIPVNLLKDGGQQFSKEFQALNPMKQVPALKIDGITIGQSLAIIEYLEETRPTPRLLPRDPKKRASVRMISDLIAGGIQPLQVWRLCTVHSHTDCGELTVRRPAWVCGWQEDGFSGAETYTTWRGGGTPASSAGSPTAFLEPLGFQGHVQRCWRGKGQATGEWLSSTGPSLPPFTRAAPLSSAPYHRLGFP</sequence>
<comment type="caution">
    <text evidence="11">The sequence shown here is derived from an EMBL/GenBank/DDBJ whole genome shotgun (WGS) entry which is preliminary data.</text>
</comment>
<evidence type="ECO:0000256" key="9">
    <source>
        <dbReference type="ARBA" id="ARBA00023235"/>
    </source>
</evidence>
<dbReference type="InterPro" id="IPR036249">
    <property type="entry name" value="Thioredoxin-like_sf"/>
</dbReference>
<dbReference type="GO" id="GO:0006559">
    <property type="term" value="P:L-phenylalanine catabolic process"/>
    <property type="evidence" value="ECO:0007669"/>
    <property type="project" value="UniProtKB-UniPathway"/>
</dbReference>
<comment type="similarity">
    <text evidence="4">Belongs to the GST superfamily. Zeta family.</text>
</comment>
<dbReference type="GO" id="GO:0004364">
    <property type="term" value="F:glutathione transferase activity"/>
    <property type="evidence" value="ECO:0007669"/>
    <property type="project" value="TreeGrafter"/>
</dbReference>
<evidence type="ECO:0000256" key="6">
    <source>
        <dbReference type="ARBA" id="ARBA00022679"/>
    </source>
</evidence>
<dbReference type="InterPro" id="IPR034333">
    <property type="entry name" value="GST_Zeta_N"/>
</dbReference>
<proteinExistence type="inferred from homology"/>
<dbReference type="GO" id="GO:0005739">
    <property type="term" value="C:mitochondrion"/>
    <property type="evidence" value="ECO:0007669"/>
    <property type="project" value="TreeGrafter"/>
</dbReference>
<dbReference type="InterPro" id="IPR040079">
    <property type="entry name" value="Glutathione_S-Trfase"/>
</dbReference>
<evidence type="ECO:0000256" key="2">
    <source>
        <dbReference type="ARBA" id="ARBA00001955"/>
    </source>
</evidence>
<name>A0A7J8IJI1_ROUAE</name>
<organism evidence="11 12">
    <name type="scientific">Rousettus aegyptiacus</name>
    <name type="common">Egyptian fruit bat</name>
    <name type="synonym">Pteropus aegyptiacus</name>
    <dbReference type="NCBI Taxonomy" id="9407"/>
    <lineage>
        <taxon>Eukaryota</taxon>
        <taxon>Metazoa</taxon>
        <taxon>Chordata</taxon>
        <taxon>Craniata</taxon>
        <taxon>Vertebrata</taxon>
        <taxon>Euteleostomi</taxon>
        <taxon>Mammalia</taxon>
        <taxon>Eutheria</taxon>
        <taxon>Laurasiatheria</taxon>
        <taxon>Chiroptera</taxon>
        <taxon>Yinpterochiroptera</taxon>
        <taxon>Pteropodoidea</taxon>
        <taxon>Pteropodidae</taxon>
        <taxon>Rousettinae</taxon>
        <taxon>Rousettus</taxon>
    </lineage>
</organism>
<feature type="domain" description="GST N-terminal" evidence="10">
    <location>
        <begin position="4"/>
        <end position="87"/>
    </location>
</feature>
<dbReference type="PROSITE" id="PS50404">
    <property type="entry name" value="GST_NTER"/>
    <property type="match status" value="1"/>
</dbReference>
<keyword evidence="9" id="KW-0413">Isomerase</keyword>
<keyword evidence="6 11" id="KW-0808">Transferase</keyword>
<dbReference type="Gene3D" id="1.20.1050.10">
    <property type="match status" value="1"/>
</dbReference>
<evidence type="ECO:0000313" key="11">
    <source>
        <dbReference type="EMBL" id="KAF6484777.1"/>
    </source>
</evidence>
<dbReference type="PANTHER" id="PTHR42673:SF4">
    <property type="entry name" value="MALEYLACETOACETATE ISOMERASE"/>
    <property type="match status" value="1"/>
</dbReference>
<reference evidence="11 12" key="1">
    <citation type="journal article" date="2020" name="Nature">
        <title>Six reference-quality genomes reveal evolution of bat adaptations.</title>
        <authorList>
            <person name="Jebb D."/>
            <person name="Huang Z."/>
            <person name="Pippel M."/>
            <person name="Hughes G.M."/>
            <person name="Lavrichenko K."/>
            <person name="Devanna P."/>
            <person name="Winkler S."/>
            <person name="Jermiin L.S."/>
            <person name="Skirmuntt E.C."/>
            <person name="Katzourakis A."/>
            <person name="Burkitt-Gray L."/>
            <person name="Ray D.A."/>
            <person name="Sullivan K.A.M."/>
            <person name="Roscito J.G."/>
            <person name="Kirilenko B.M."/>
            <person name="Davalos L.M."/>
            <person name="Corthals A.P."/>
            <person name="Power M.L."/>
            <person name="Jones G."/>
            <person name="Ransome R.D."/>
            <person name="Dechmann D.K.N."/>
            <person name="Locatelli A.G."/>
            <person name="Puechmaille S.J."/>
            <person name="Fedrigo O."/>
            <person name="Jarvis E.D."/>
            <person name="Hiller M."/>
            <person name="Vernes S.C."/>
            <person name="Myers E.W."/>
            <person name="Teeling E.C."/>
        </authorList>
    </citation>
    <scope>NUCLEOTIDE SEQUENCE [LARGE SCALE GENOMIC DNA]</scope>
    <source>
        <strain evidence="11">MRouAeg1</strain>
        <tissue evidence="11">Muscle</tissue>
    </source>
</reference>
<dbReference type="EMBL" id="JACASE010000003">
    <property type="protein sequence ID" value="KAF6484777.1"/>
    <property type="molecule type" value="Genomic_DNA"/>
</dbReference>
<dbReference type="Proteomes" id="UP000593571">
    <property type="component" value="Unassembled WGS sequence"/>
</dbReference>
<dbReference type="EC" id="5.2.1.2" evidence="5"/>
<evidence type="ECO:0000256" key="1">
    <source>
        <dbReference type="ARBA" id="ARBA00001622"/>
    </source>
</evidence>
<evidence type="ECO:0000313" key="12">
    <source>
        <dbReference type="Proteomes" id="UP000593571"/>
    </source>
</evidence>
<dbReference type="SFLD" id="SFLDG00358">
    <property type="entry name" value="Main_(cytGST)"/>
    <property type="match status" value="1"/>
</dbReference>
<dbReference type="Pfam" id="PF13409">
    <property type="entry name" value="GST_N_2"/>
    <property type="match status" value="1"/>
</dbReference>
<comment type="catalytic activity">
    <reaction evidence="1">
        <text>4-maleylacetoacetate = 4-fumarylacetoacetate</text>
        <dbReference type="Rhea" id="RHEA:14817"/>
        <dbReference type="ChEBI" id="CHEBI:17105"/>
        <dbReference type="ChEBI" id="CHEBI:18034"/>
        <dbReference type="EC" id="5.2.1.2"/>
    </reaction>
</comment>
<keyword evidence="7" id="KW-0828">Tyrosine catabolism</keyword>
<dbReference type="SUPFAM" id="SSF52833">
    <property type="entry name" value="Thioredoxin-like"/>
    <property type="match status" value="1"/>
</dbReference>
<evidence type="ECO:0000256" key="7">
    <source>
        <dbReference type="ARBA" id="ARBA00022878"/>
    </source>
</evidence>
<evidence type="ECO:0000256" key="8">
    <source>
        <dbReference type="ARBA" id="ARBA00023232"/>
    </source>
</evidence>
<dbReference type="FunFam" id="3.40.30.10:FF:000041">
    <property type="entry name" value="Maleylacetoacetate isomerase isoform 1"/>
    <property type="match status" value="1"/>
</dbReference>
<dbReference type="NCBIfam" id="TIGR01262">
    <property type="entry name" value="maiA"/>
    <property type="match status" value="1"/>
</dbReference>
<evidence type="ECO:0000256" key="5">
    <source>
        <dbReference type="ARBA" id="ARBA00013199"/>
    </source>
</evidence>
<keyword evidence="8" id="KW-0585">Phenylalanine catabolism</keyword>
<comment type="pathway">
    <text evidence="3">Amino-acid degradation; L-phenylalanine degradation; acetoacetate and fumarate from L-phenylalanine: step 5/6.</text>
</comment>
<dbReference type="AlphaFoldDB" id="A0A7J8IJI1"/>
<protein>
    <recommendedName>
        <fullName evidence="5">maleylacetoacetate isomerase</fullName>
        <ecNumber evidence="5">5.2.1.2</ecNumber>
    </recommendedName>
</protein>
<dbReference type="PANTHER" id="PTHR42673">
    <property type="entry name" value="MALEYLACETOACETATE ISOMERASE"/>
    <property type="match status" value="1"/>
</dbReference>
<dbReference type="InterPro" id="IPR004045">
    <property type="entry name" value="Glutathione_S-Trfase_N"/>
</dbReference>
<gene>
    <name evidence="11" type="ORF">HJG63_006018</name>
</gene>
<evidence type="ECO:0000256" key="3">
    <source>
        <dbReference type="ARBA" id="ARBA00004671"/>
    </source>
</evidence>
<evidence type="ECO:0000259" key="10">
    <source>
        <dbReference type="PROSITE" id="PS50404"/>
    </source>
</evidence>
<dbReference type="InterPro" id="IPR005955">
    <property type="entry name" value="GST_Zeta"/>
</dbReference>
<dbReference type="Gene3D" id="3.40.30.10">
    <property type="entry name" value="Glutaredoxin"/>
    <property type="match status" value="1"/>
</dbReference>
<dbReference type="CDD" id="cd03042">
    <property type="entry name" value="GST_N_Zeta"/>
    <property type="match status" value="1"/>
</dbReference>
<keyword evidence="12" id="KW-1185">Reference proteome</keyword>
<dbReference type="UniPathway" id="UPA00139">
    <property type="reaction ID" value="UER00340"/>
</dbReference>
<dbReference type="GO" id="GO:0006572">
    <property type="term" value="P:L-tyrosine catabolic process"/>
    <property type="evidence" value="ECO:0007669"/>
    <property type="project" value="UniProtKB-KW"/>
</dbReference>